<dbReference type="RefSeq" id="WP_050532107.1">
    <property type="nucleotide sequence ID" value="NZ_AQQZ01000008.1"/>
</dbReference>
<dbReference type="Proteomes" id="UP000036938">
    <property type="component" value="Unassembled WGS sequence"/>
</dbReference>
<evidence type="ECO:0008006" key="4">
    <source>
        <dbReference type="Google" id="ProtNLM"/>
    </source>
</evidence>
<dbReference type="PATRIC" id="fig|1317121.7.peg.4059"/>
<dbReference type="AlphaFoldDB" id="A0A0L1JLT8"/>
<dbReference type="OrthoDB" id="9800971at2"/>
<protein>
    <recommendedName>
        <fullName evidence="4">Transcriptional activator HlyU</fullName>
    </recommendedName>
</protein>
<reference evidence="2 3" key="1">
    <citation type="journal article" date="2015" name="Int. J. Syst. Evol. Microbiol.">
        <title>Aestuariivita atlantica sp. nov., isolated from deep sea sediment of the Atlantic Ocean.</title>
        <authorList>
            <person name="Li G."/>
            <person name="Lai Q."/>
            <person name="Du Y."/>
            <person name="Liu X."/>
            <person name="Sun F."/>
            <person name="Shao Z."/>
        </authorList>
    </citation>
    <scope>NUCLEOTIDE SEQUENCE [LARGE SCALE GENOMIC DNA]</scope>
    <source>
        <strain evidence="2 3">22II-S11-z3</strain>
    </source>
</reference>
<dbReference type="EMBL" id="AQQZ01000008">
    <property type="protein sequence ID" value="KNG92719.1"/>
    <property type="molecule type" value="Genomic_DNA"/>
</dbReference>
<comment type="caution">
    <text evidence="2">The sequence shown here is derived from an EMBL/GenBank/DDBJ whole genome shotgun (WGS) entry which is preliminary data.</text>
</comment>
<keyword evidence="3" id="KW-1185">Reference proteome</keyword>
<proteinExistence type="predicted"/>
<dbReference type="Pfam" id="PF10115">
    <property type="entry name" value="HlyU"/>
    <property type="match status" value="1"/>
</dbReference>
<evidence type="ECO:0000313" key="3">
    <source>
        <dbReference type="Proteomes" id="UP000036938"/>
    </source>
</evidence>
<gene>
    <name evidence="2" type="ORF">ATO11_16645</name>
</gene>
<dbReference type="InterPro" id="IPR018772">
    <property type="entry name" value="Transcription_activator_HlyU"/>
</dbReference>
<name>A0A0L1JLT8_9RHOB</name>
<sequence length="95" mass="10298">MSILSRLFGGGGGAKDGAAEPASFEEYEGYRIYAEPASTSGGFRVSARIERDVEGETRAHQMIRADVISSMDEARATTVLKARQLIDQQGDAIFR</sequence>
<feature type="region of interest" description="Disordered" evidence="1">
    <location>
        <begin position="1"/>
        <end position="20"/>
    </location>
</feature>
<organism evidence="2 3">
    <name type="scientific">Pseudaestuariivita atlantica</name>
    <dbReference type="NCBI Taxonomy" id="1317121"/>
    <lineage>
        <taxon>Bacteria</taxon>
        <taxon>Pseudomonadati</taxon>
        <taxon>Pseudomonadota</taxon>
        <taxon>Alphaproteobacteria</taxon>
        <taxon>Rhodobacterales</taxon>
        <taxon>Paracoccaceae</taxon>
        <taxon>Pseudaestuariivita</taxon>
    </lineage>
</organism>
<evidence type="ECO:0000313" key="2">
    <source>
        <dbReference type="EMBL" id="KNG92719.1"/>
    </source>
</evidence>
<accession>A0A0L1JLT8</accession>
<evidence type="ECO:0000256" key="1">
    <source>
        <dbReference type="SAM" id="MobiDB-lite"/>
    </source>
</evidence>